<protein>
    <submittedName>
        <fullName evidence="1">Uncharacterized protein</fullName>
    </submittedName>
</protein>
<dbReference type="AlphaFoldDB" id="A0A5C6G514"/>
<comment type="caution">
    <text evidence="1">The sequence shown here is derived from an EMBL/GenBank/DDBJ whole genome shotgun (WGS) entry which is preliminary data.</text>
</comment>
<gene>
    <name evidence="1" type="ORF">ED733_003500</name>
</gene>
<accession>A0A5C6G514</accession>
<sequence>MAQDGEMYMTYAFSWKMDGVVKGSETFREEEAKNQNMAIAAVTKSMVVMRHMVVDERID</sequence>
<evidence type="ECO:0000313" key="1">
    <source>
        <dbReference type="EMBL" id="TWU72780.1"/>
    </source>
</evidence>
<name>A0A5C6G514_METRR</name>
<proteinExistence type="predicted"/>
<reference evidence="2" key="1">
    <citation type="submission" date="2018-12" db="EMBL/GenBank/DDBJ databases">
        <title>The complete genome of Metarhizium rileyi, a key fungal pathogen of Lepidoptera.</title>
        <authorList>
            <person name="Binneck E."/>
            <person name="Lastra C.C.L."/>
            <person name="Sosa-Gomez D.R."/>
        </authorList>
    </citation>
    <scope>NUCLEOTIDE SEQUENCE [LARGE SCALE GENOMIC DNA]</scope>
    <source>
        <strain evidence="2">Cep018-CH2</strain>
    </source>
</reference>
<dbReference type="Pfam" id="PF08982">
    <property type="entry name" value="AtaL"/>
    <property type="match status" value="1"/>
</dbReference>
<dbReference type="Proteomes" id="UP000317257">
    <property type="component" value="Unassembled WGS sequence"/>
</dbReference>
<dbReference type="InterPro" id="IPR015075">
    <property type="entry name" value="AtaL"/>
</dbReference>
<dbReference type="EMBL" id="SBHS01000024">
    <property type="protein sequence ID" value="TWU72780.1"/>
    <property type="molecule type" value="Genomic_DNA"/>
</dbReference>
<organism evidence="1 2">
    <name type="scientific">Metarhizium rileyi (strain RCEF 4871)</name>
    <name type="common">Nomuraea rileyi</name>
    <dbReference type="NCBI Taxonomy" id="1649241"/>
    <lineage>
        <taxon>Eukaryota</taxon>
        <taxon>Fungi</taxon>
        <taxon>Dikarya</taxon>
        <taxon>Ascomycota</taxon>
        <taxon>Pezizomycotina</taxon>
        <taxon>Sordariomycetes</taxon>
        <taxon>Hypocreomycetidae</taxon>
        <taxon>Hypocreales</taxon>
        <taxon>Clavicipitaceae</taxon>
        <taxon>Metarhizium</taxon>
    </lineage>
</organism>
<evidence type="ECO:0000313" key="2">
    <source>
        <dbReference type="Proteomes" id="UP000317257"/>
    </source>
</evidence>